<dbReference type="STRING" id="404692.A0A0J6YD84"/>
<evidence type="ECO:0000256" key="4">
    <source>
        <dbReference type="ARBA" id="ARBA00023125"/>
    </source>
</evidence>
<dbReference type="GO" id="GO:0006351">
    <property type="term" value="P:DNA-templated transcription"/>
    <property type="evidence" value="ECO:0007669"/>
    <property type="project" value="InterPro"/>
</dbReference>
<dbReference type="GO" id="GO:0008270">
    <property type="term" value="F:zinc ion binding"/>
    <property type="evidence" value="ECO:0007669"/>
    <property type="project" value="InterPro"/>
</dbReference>
<dbReference type="PANTHER" id="PTHR31944">
    <property type="entry name" value="HEME-RESPONSIVE ZINC FINGER TRANSCRIPTION FACTOR HAP1"/>
    <property type="match status" value="1"/>
</dbReference>
<keyword evidence="6" id="KW-0539">Nucleus</keyword>
<dbReference type="CDD" id="cd12148">
    <property type="entry name" value="fungal_TF_MHR"/>
    <property type="match status" value="1"/>
</dbReference>
<keyword evidence="5" id="KW-0804">Transcription</keyword>
<dbReference type="SMART" id="SM00906">
    <property type="entry name" value="Fungal_trans"/>
    <property type="match status" value="1"/>
</dbReference>
<evidence type="ECO:0000256" key="7">
    <source>
        <dbReference type="SAM" id="MobiDB-lite"/>
    </source>
</evidence>
<evidence type="ECO:0000256" key="1">
    <source>
        <dbReference type="ARBA" id="ARBA00022723"/>
    </source>
</evidence>
<evidence type="ECO:0000259" key="8">
    <source>
        <dbReference type="SMART" id="SM00906"/>
    </source>
</evidence>
<evidence type="ECO:0000313" key="9">
    <source>
        <dbReference type="EMBL" id="KMP05650.1"/>
    </source>
</evidence>
<evidence type="ECO:0000256" key="5">
    <source>
        <dbReference type="ARBA" id="ARBA00023163"/>
    </source>
</evidence>
<evidence type="ECO:0000256" key="6">
    <source>
        <dbReference type="ARBA" id="ARBA00023242"/>
    </source>
</evidence>
<feature type="domain" description="Xylanolytic transcriptional activator regulatory" evidence="8">
    <location>
        <begin position="391"/>
        <end position="465"/>
    </location>
</feature>
<keyword evidence="3" id="KW-0805">Transcription regulation</keyword>
<dbReference type="GO" id="GO:0000978">
    <property type="term" value="F:RNA polymerase II cis-regulatory region sequence-specific DNA binding"/>
    <property type="evidence" value="ECO:0007669"/>
    <property type="project" value="TreeGrafter"/>
</dbReference>
<dbReference type="GO" id="GO:0001228">
    <property type="term" value="F:DNA-binding transcription activator activity, RNA polymerase II-specific"/>
    <property type="evidence" value="ECO:0007669"/>
    <property type="project" value="TreeGrafter"/>
</dbReference>
<dbReference type="OrthoDB" id="4236860at2759"/>
<dbReference type="Pfam" id="PF04082">
    <property type="entry name" value="Fungal_trans"/>
    <property type="match status" value="1"/>
</dbReference>
<evidence type="ECO:0000256" key="3">
    <source>
        <dbReference type="ARBA" id="ARBA00023015"/>
    </source>
</evidence>
<proteinExistence type="predicted"/>
<dbReference type="AlphaFoldDB" id="A0A0J6YD84"/>
<protein>
    <recommendedName>
        <fullName evidence="8">Xylanolytic transcriptional activator regulatory domain-containing protein</fullName>
    </recommendedName>
</protein>
<reference evidence="10" key="1">
    <citation type="journal article" date="2010" name="Genome Res.">
        <title>Population genomic sequencing of Coccidioides fungi reveals recent hybridization and transposon control.</title>
        <authorList>
            <person name="Neafsey D.E."/>
            <person name="Barker B.M."/>
            <person name="Sharpton T.J."/>
            <person name="Stajich J.E."/>
            <person name="Park D.J."/>
            <person name="Whiston E."/>
            <person name="Hung C.-Y."/>
            <person name="McMahan C."/>
            <person name="White J."/>
            <person name="Sykes S."/>
            <person name="Heiman D."/>
            <person name="Young S."/>
            <person name="Zeng Q."/>
            <person name="Abouelleil A."/>
            <person name="Aftuck L."/>
            <person name="Bessette D."/>
            <person name="Brown A."/>
            <person name="FitzGerald M."/>
            <person name="Lui A."/>
            <person name="Macdonald J.P."/>
            <person name="Priest M."/>
            <person name="Orbach M.J."/>
            <person name="Galgiani J.N."/>
            <person name="Kirkland T.N."/>
            <person name="Cole G.T."/>
            <person name="Birren B.W."/>
            <person name="Henn M.R."/>
            <person name="Taylor J.W."/>
            <person name="Rounsley S.D."/>
        </authorList>
    </citation>
    <scope>NUCLEOTIDE SEQUENCE [LARGE SCALE GENOMIC DNA]</scope>
    <source>
        <strain evidence="10">RMSCC 2394</strain>
    </source>
</reference>
<dbReference type="GO" id="GO:0005634">
    <property type="term" value="C:nucleus"/>
    <property type="evidence" value="ECO:0007669"/>
    <property type="project" value="TreeGrafter"/>
</dbReference>
<accession>A0A0J6YD84</accession>
<organism evidence="9 10">
    <name type="scientific">Coccidioides immitis RMSCC 2394</name>
    <dbReference type="NCBI Taxonomy" id="404692"/>
    <lineage>
        <taxon>Eukaryota</taxon>
        <taxon>Fungi</taxon>
        <taxon>Dikarya</taxon>
        <taxon>Ascomycota</taxon>
        <taxon>Pezizomycotina</taxon>
        <taxon>Eurotiomycetes</taxon>
        <taxon>Eurotiomycetidae</taxon>
        <taxon>Onygenales</taxon>
        <taxon>Onygenaceae</taxon>
        <taxon>Coccidioides</taxon>
    </lineage>
</organism>
<dbReference type="PANTHER" id="PTHR31944:SF130">
    <property type="entry name" value="ZN(II)2CYS6 TRANSCRIPTION FACTO (EUROFUNG)"/>
    <property type="match status" value="1"/>
</dbReference>
<dbReference type="InterPro" id="IPR007219">
    <property type="entry name" value="XnlR_reg_dom"/>
</dbReference>
<dbReference type="InterPro" id="IPR051430">
    <property type="entry name" value="Fungal_TF_Env_Response"/>
</dbReference>
<dbReference type="EMBL" id="DS028095">
    <property type="protein sequence ID" value="KMP05650.1"/>
    <property type="molecule type" value="Genomic_DNA"/>
</dbReference>
<dbReference type="Proteomes" id="UP000054565">
    <property type="component" value="Unassembled WGS sequence"/>
</dbReference>
<evidence type="ECO:0000313" key="10">
    <source>
        <dbReference type="Proteomes" id="UP000054565"/>
    </source>
</evidence>
<feature type="region of interest" description="Disordered" evidence="7">
    <location>
        <begin position="158"/>
        <end position="192"/>
    </location>
</feature>
<keyword evidence="4" id="KW-0238">DNA-binding</keyword>
<keyword evidence="1" id="KW-0479">Metal-binding</keyword>
<feature type="region of interest" description="Disordered" evidence="7">
    <location>
        <begin position="79"/>
        <end position="127"/>
    </location>
</feature>
<name>A0A0J6YD84_COCIT</name>
<feature type="compositionally biased region" description="Polar residues" evidence="7">
    <location>
        <begin position="158"/>
        <end position="168"/>
    </location>
</feature>
<sequence length="778" mass="87445">MCTPHWLGDWNAVEGVSERLIPRQGVDFPCILTRYSAIPPIGGRSRSCYGVADLIAESPLDLTDLTDLSGSSSIYADDVAASCPSPQDRRRSNRLQTTPWPERCTYENRPPAFHADYEPSAPPRPEVPLVAPEPDQVEGQNLKTLEYLVQCLAQQSAHSFPTHTNPSRAPSPRVNFHGADPGESPVSKRPTTPATIFNATLHGRETKTRFHGCSNIYSLYPEFPELKQYLHRLKYEHPVLAGFLRDLSKLKEGRVKKQTLPGELALDSNYLSGLLPQWSVIESCMGIYFNSFGSVSRLFHRPMFNQQLQLIRDRPQSAPPLFIAQVFLIMAIVWNGLPDGTITPSTVSNWIRWADTWLQHCGIKRPTLATLQVRCLLLQAREVNHTQRNQAWAATGNVVKLAMSAGFHREQPPDCRISIFNREMRRRVWATILELDLQASLDRGMPPTVQHADYDCLPPLNINDEDIQESTAEIPIQKPLSIPTDSSYQAMAAKSLGLRLHICSLINSPRLSISSSQVLELDEAIYQQLSGIPGWKGVGDSDVNANQRILLWRTLLQIQLQRSQLSLHSSCILGDSKAGTFAHSSRSRLDVAMSILCHEQVLLDQLGRRAWFTLSEVIMQSAVTICHYLYTSDSGVGSSIVRQILPSLTQTLVSLTERVLPWWEEKFTAVQKGMREYFILCVIISMVKGKLWPESIDAHRKESIDRMTTLCYNTLSKHMGRSKLDISEKNWTHPIESPIAAPTDSNYPPSNDSLDITFFEDWDAIFGDFTTEFSDFGA</sequence>
<evidence type="ECO:0000256" key="2">
    <source>
        <dbReference type="ARBA" id="ARBA00022833"/>
    </source>
</evidence>
<keyword evidence="2" id="KW-0862">Zinc</keyword>
<gene>
    <name evidence="9" type="ORF">CIRG_05331</name>
</gene>